<keyword evidence="3" id="KW-1185">Reference proteome</keyword>
<feature type="region of interest" description="Disordered" evidence="1">
    <location>
        <begin position="28"/>
        <end position="78"/>
    </location>
</feature>
<proteinExistence type="predicted"/>
<feature type="compositionally biased region" description="Polar residues" evidence="1">
    <location>
        <begin position="68"/>
        <end position="78"/>
    </location>
</feature>
<reference evidence="2 3" key="1">
    <citation type="submission" date="2020-07" db="EMBL/GenBank/DDBJ databases">
        <title>Sequencing the genomes of 1000 actinobacteria strains.</title>
        <authorList>
            <person name="Klenk H.-P."/>
        </authorList>
    </citation>
    <scope>NUCLEOTIDE SEQUENCE [LARGE SCALE GENOMIC DNA]</scope>
    <source>
        <strain evidence="2 3">DSM 45763</strain>
    </source>
</reference>
<sequence length="140" mass="14065">MRIGRTTWVTVALAALVTLVGCGGGQPGGPTASAPATTGSGTNSPAATSPPGGPSAPGGAPGGAPTSQLAKVSANTASESQIATALRDAGVPNAERWAKEVVEYRPYPADDRSLTKLREELAKYNPGQDTIDKIISVLQP</sequence>
<feature type="compositionally biased region" description="Low complexity" evidence="1">
    <location>
        <begin position="29"/>
        <end position="50"/>
    </location>
</feature>
<protein>
    <submittedName>
        <fullName evidence="2">Uncharacterized protein</fullName>
    </submittedName>
</protein>
<gene>
    <name evidence="2" type="ORF">HDA43_002934</name>
</gene>
<dbReference type="PROSITE" id="PS51257">
    <property type="entry name" value="PROKAR_LIPOPROTEIN"/>
    <property type="match status" value="1"/>
</dbReference>
<organism evidence="2 3">
    <name type="scientific">Streptosporangium sandarakinum</name>
    <dbReference type="NCBI Taxonomy" id="1260955"/>
    <lineage>
        <taxon>Bacteria</taxon>
        <taxon>Bacillati</taxon>
        <taxon>Actinomycetota</taxon>
        <taxon>Actinomycetes</taxon>
        <taxon>Streptosporangiales</taxon>
        <taxon>Streptosporangiaceae</taxon>
        <taxon>Streptosporangium</taxon>
    </lineage>
</organism>
<dbReference type="AlphaFoldDB" id="A0A852V4E0"/>
<comment type="caution">
    <text evidence="2">The sequence shown here is derived from an EMBL/GenBank/DDBJ whole genome shotgun (WGS) entry which is preliminary data.</text>
</comment>
<dbReference type="RefSeq" id="WP_218911724.1">
    <property type="nucleotide sequence ID" value="NZ_JACCCO010000001.1"/>
</dbReference>
<name>A0A852V4E0_9ACTN</name>
<evidence type="ECO:0000256" key="1">
    <source>
        <dbReference type="SAM" id="MobiDB-lite"/>
    </source>
</evidence>
<dbReference type="EMBL" id="JACCCO010000001">
    <property type="protein sequence ID" value="NYF40775.1"/>
    <property type="molecule type" value="Genomic_DNA"/>
</dbReference>
<dbReference type="Proteomes" id="UP000576393">
    <property type="component" value="Unassembled WGS sequence"/>
</dbReference>
<accession>A0A852V4E0</accession>
<evidence type="ECO:0000313" key="3">
    <source>
        <dbReference type="Proteomes" id="UP000576393"/>
    </source>
</evidence>
<evidence type="ECO:0000313" key="2">
    <source>
        <dbReference type="EMBL" id="NYF40775.1"/>
    </source>
</evidence>